<dbReference type="Proteomes" id="UP000460272">
    <property type="component" value="Unassembled WGS sequence"/>
</dbReference>
<organism evidence="1 2">
    <name type="scientific">Trebonia kvetii</name>
    <dbReference type="NCBI Taxonomy" id="2480626"/>
    <lineage>
        <taxon>Bacteria</taxon>
        <taxon>Bacillati</taxon>
        <taxon>Actinomycetota</taxon>
        <taxon>Actinomycetes</taxon>
        <taxon>Streptosporangiales</taxon>
        <taxon>Treboniaceae</taxon>
        <taxon>Trebonia</taxon>
    </lineage>
</organism>
<keyword evidence="2" id="KW-1185">Reference proteome</keyword>
<sequence length="60" mass="6424">MRARTQPPASGVIPIARQLRWLREAGYSGPIELELLGPRIEAEGVVEACGRGLAAIEALI</sequence>
<dbReference type="InterPro" id="IPR036237">
    <property type="entry name" value="Xyl_isomerase-like_sf"/>
</dbReference>
<dbReference type="SUPFAM" id="SSF51658">
    <property type="entry name" value="Xylose isomerase-like"/>
    <property type="match status" value="1"/>
</dbReference>
<dbReference type="Gene3D" id="3.20.20.150">
    <property type="entry name" value="Divalent-metal-dependent TIM barrel enzymes"/>
    <property type="match status" value="1"/>
</dbReference>
<evidence type="ECO:0000313" key="1">
    <source>
        <dbReference type="EMBL" id="TVZ02139.1"/>
    </source>
</evidence>
<reference evidence="1 2" key="1">
    <citation type="submission" date="2018-11" db="EMBL/GenBank/DDBJ databases">
        <title>Trebonia kvetii gen.nov., sp.nov., a novel acidophilic actinobacterium, and proposal of the new actinobacterial family Treboniaceae fam. nov.</title>
        <authorList>
            <person name="Rapoport D."/>
            <person name="Sagova-Mareckova M."/>
            <person name="Sedlacek I."/>
            <person name="Provaznik J."/>
            <person name="Kralova S."/>
            <person name="Pavlinic D."/>
            <person name="Benes V."/>
            <person name="Kopecky J."/>
        </authorList>
    </citation>
    <scope>NUCLEOTIDE SEQUENCE [LARGE SCALE GENOMIC DNA]</scope>
    <source>
        <strain evidence="1 2">15Tr583</strain>
    </source>
</reference>
<evidence type="ECO:0000313" key="2">
    <source>
        <dbReference type="Proteomes" id="UP000460272"/>
    </source>
</evidence>
<protein>
    <recommendedName>
        <fullName evidence="3">Sugar phosphate isomerase/epimerase</fullName>
    </recommendedName>
</protein>
<dbReference type="EMBL" id="RPFW01000005">
    <property type="protein sequence ID" value="TVZ02139.1"/>
    <property type="molecule type" value="Genomic_DNA"/>
</dbReference>
<name>A0A6P2BSQ8_9ACTN</name>
<dbReference type="RefSeq" id="WP_145856864.1">
    <property type="nucleotide sequence ID" value="NZ_RPFW01000005.1"/>
</dbReference>
<comment type="caution">
    <text evidence="1">The sequence shown here is derived from an EMBL/GenBank/DDBJ whole genome shotgun (WGS) entry which is preliminary data.</text>
</comment>
<dbReference type="OrthoDB" id="9787068at2"/>
<gene>
    <name evidence="1" type="ORF">EAS64_25220</name>
</gene>
<dbReference type="AlphaFoldDB" id="A0A6P2BSQ8"/>
<accession>A0A6P2BSQ8</accession>
<proteinExistence type="predicted"/>
<evidence type="ECO:0008006" key="3">
    <source>
        <dbReference type="Google" id="ProtNLM"/>
    </source>
</evidence>